<feature type="transmembrane region" description="Helical" evidence="1">
    <location>
        <begin position="70"/>
        <end position="91"/>
    </location>
</feature>
<protein>
    <recommendedName>
        <fullName evidence="4">Phage holin family protein</fullName>
    </recommendedName>
</protein>
<keyword evidence="1" id="KW-0472">Membrane</keyword>
<organism evidence="2 3">
    <name type="scientific">Oceanibaculum pacificum</name>
    <dbReference type="NCBI Taxonomy" id="580166"/>
    <lineage>
        <taxon>Bacteria</taxon>
        <taxon>Pseudomonadati</taxon>
        <taxon>Pseudomonadota</taxon>
        <taxon>Alphaproteobacteria</taxon>
        <taxon>Rhodospirillales</taxon>
        <taxon>Oceanibaculaceae</taxon>
        <taxon>Oceanibaculum</taxon>
    </lineage>
</organism>
<reference evidence="2 3" key="1">
    <citation type="submission" date="2015-12" db="EMBL/GenBank/DDBJ databases">
        <title>Genome sequence of Oceanibaculum pacificum MCCC 1A02656.</title>
        <authorList>
            <person name="Lu L."/>
            <person name="Lai Q."/>
            <person name="Shao Z."/>
            <person name="Qian P."/>
        </authorList>
    </citation>
    <scope>NUCLEOTIDE SEQUENCE [LARGE SCALE GENOMIC DNA]</scope>
    <source>
        <strain evidence="2 3">MCCC 1A02656</strain>
    </source>
</reference>
<keyword evidence="3" id="KW-1185">Reference proteome</keyword>
<proteinExistence type="predicted"/>
<name>A0A154W7Z2_9PROT</name>
<dbReference type="AlphaFoldDB" id="A0A154W7Z2"/>
<accession>A0A154W7Z2</accession>
<evidence type="ECO:0000313" key="3">
    <source>
        <dbReference type="Proteomes" id="UP000076400"/>
    </source>
</evidence>
<dbReference type="STRING" id="580166.AUP43_06825"/>
<keyword evidence="1" id="KW-0812">Transmembrane</keyword>
<sequence length="165" mass="16764">MIGGSVNYLLNIVGPLAKAEIRSAKDSAARLGVRVAGYVVAGGVASIGLVFLAIAGYLGLARRIPAPDAALIVAAVALLLAAAIGVGVWAITQRKAVRIQNQRSAAAAATAAELQLLQAELELALHKNAKAGTLGMLAAGVALGASPALRRDATGLLRDLLRQMR</sequence>
<evidence type="ECO:0000313" key="2">
    <source>
        <dbReference type="EMBL" id="KZD09658.1"/>
    </source>
</evidence>
<evidence type="ECO:0000256" key="1">
    <source>
        <dbReference type="SAM" id="Phobius"/>
    </source>
</evidence>
<dbReference type="EMBL" id="LPXN01000096">
    <property type="protein sequence ID" value="KZD09658.1"/>
    <property type="molecule type" value="Genomic_DNA"/>
</dbReference>
<dbReference type="Proteomes" id="UP000076400">
    <property type="component" value="Unassembled WGS sequence"/>
</dbReference>
<feature type="transmembrane region" description="Helical" evidence="1">
    <location>
        <begin position="35"/>
        <end position="58"/>
    </location>
</feature>
<gene>
    <name evidence="2" type="ORF">AUP43_06825</name>
</gene>
<evidence type="ECO:0008006" key="4">
    <source>
        <dbReference type="Google" id="ProtNLM"/>
    </source>
</evidence>
<comment type="caution">
    <text evidence="2">The sequence shown here is derived from an EMBL/GenBank/DDBJ whole genome shotgun (WGS) entry which is preliminary data.</text>
</comment>
<keyword evidence="1" id="KW-1133">Transmembrane helix</keyword>